<dbReference type="AlphaFoldDB" id="A0A0D2I2V4"/>
<feature type="region of interest" description="Disordered" evidence="1">
    <location>
        <begin position="672"/>
        <end position="728"/>
    </location>
</feature>
<dbReference type="OrthoDB" id="3171351at2759"/>
<dbReference type="Proteomes" id="UP000053617">
    <property type="component" value="Unassembled WGS sequence"/>
</dbReference>
<dbReference type="GeneID" id="25298287"/>
<reference evidence="2 3" key="1">
    <citation type="submission" date="2015-01" db="EMBL/GenBank/DDBJ databases">
        <title>The Genome Sequence of Rhinocladiella mackenzie CBS 650.93.</title>
        <authorList>
            <consortium name="The Broad Institute Genomics Platform"/>
            <person name="Cuomo C."/>
            <person name="de Hoog S."/>
            <person name="Gorbushina A."/>
            <person name="Stielow B."/>
            <person name="Teixiera M."/>
            <person name="Abouelleil A."/>
            <person name="Chapman S.B."/>
            <person name="Priest M."/>
            <person name="Young S.K."/>
            <person name="Wortman J."/>
            <person name="Nusbaum C."/>
            <person name="Birren B."/>
        </authorList>
    </citation>
    <scope>NUCLEOTIDE SEQUENCE [LARGE SCALE GENOMIC DNA]</scope>
    <source>
        <strain evidence="2 3">CBS 650.93</strain>
    </source>
</reference>
<name>A0A0D2I2V4_9EURO</name>
<evidence type="ECO:0000313" key="2">
    <source>
        <dbReference type="EMBL" id="KIX00079.1"/>
    </source>
</evidence>
<gene>
    <name evidence="2" type="ORF">Z518_10216</name>
</gene>
<proteinExistence type="predicted"/>
<organism evidence="2 3">
    <name type="scientific">Rhinocladiella mackenziei CBS 650.93</name>
    <dbReference type="NCBI Taxonomy" id="1442369"/>
    <lineage>
        <taxon>Eukaryota</taxon>
        <taxon>Fungi</taxon>
        <taxon>Dikarya</taxon>
        <taxon>Ascomycota</taxon>
        <taxon>Pezizomycotina</taxon>
        <taxon>Eurotiomycetes</taxon>
        <taxon>Chaetothyriomycetidae</taxon>
        <taxon>Chaetothyriales</taxon>
        <taxon>Herpotrichiellaceae</taxon>
        <taxon>Rhinocladiella</taxon>
    </lineage>
</organism>
<evidence type="ECO:0000313" key="3">
    <source>
        <dbReference type="Proteomes" id="UP000053617"/>
    </source>
</evidence>
<dbReference type="InterPro" id="IPR027417">
    <property type="entry name" value="P-loop_NTPase"/>
</dbReference>
<dbReference type="VEuPathDB" id="FungiDB:Z518_10216"/>
<feature type="compositionally biased region" description="Acidic residues" evidence="1">
    <location>
        <begin position="688"/>
        <end position="702"/>
    </location>
</feature>
<dbReference type="RefSeq" id="XP_013267215.1">
    <property type="nucleotide sequence ID" value="XM_013411761.1"/>
</dbReference>
<dbReference type="Gene3D" id="3.40.50.300">
    <property type="entry name" value="P-loop containing nucleotide triphosphate hydrolases"/>
    <property type="match status" value="1"/>
</dbReference>
<dbReference type="EMBL" id="KN847483">
    <property type="protein sequence ID" value="KIX00079.1"/>
    <property type="molecule type" value="Genomic_DNA"/>
</dbReference>
<feature type="compositionally biased region" description="Basic residues" evidence="1">
    <location>
        <begin position="718"/>
        <end position="728"/>
    </location>
</feature>
<keyword evidence="3" id="KW-1185">Reference proteome</keyword>
<sequence length="728" mass="85034">MNASNQEAGQGPKRIPTIQEMKSWNYEQLLEWIQRTQPNIFCDDEDVLTFKAAKIRGSTFLNYAEDLGFFRETRLPLGVYWTLASLASKVSKQNDQPNQTADQKRKSIAASKRRQAIKNMFIQVNDAPDQHSDSVDPLPGAVDKLSDPTLNHILDFPFVGTMPERFKEPDIAEGKWLYMGRTMFKDFLHEVKEVRKSQVYRRCWLYGTHGFGKSHLLAALVCYFAAQDERVVYLPDCRCLLDDPVSYVKSAMLFAWASDFTTQKKIIALRTEVQIEEFFEYQENVIFVVDQMDALMSDSIPNRKMALTLYNWVIRFASFHKAVLSFSANCTTNFEVFEHQTSCHVVHVYGGFSETEMEQWWKQHQDIKLGEYSRNKVEDVTGCIPLLLNQCIVNRKFDLTAPKLIEISNEAMAFVQRFKSTVTKFDWEWYCKYARGCIRNRRVPRGWTGHIELIDHRYFYHDTKEIGKYTCGLVRDAVANQLLELDDTYIDINFLASLRHFIDNRSVVEFMVEYAVLASIRSKGLKDCEGCNKRMDLKFLTEPEDIEFDIRDQPVLYRPRQVNYKAIDGMIVLIKTPKKPAKGKKPKLLIFPIQITVAKNHTKSRPTFLQKYREWAKEQLPKFDIELEFLWITPDKHDVIQQPPHSPWPGHRERYISLRDVSMDIWTKYQRAEKAREKKENDKKGEAQEEETGEEEEQSEGEEANKEVEEDQSGKLVTRARARRSRAR</sequence>
<dbReference type="STRING" id="1442369.A0A0D2I2V4"/>
<feature type="compositionally biased region" description="Basic and acidic residues" evidence="1">
    <location>
        <begin position="672"/>
        <end position="687"/>
    </location>
</feature>
<accession>A0A0D2I2V4</accession>
<protein>
    <submittedName>
        <fullName evidence="2">Uncharacterized protein</fullName>
    </submittedName>
</protein>
<dbReference type="HOGENOM" id="CLU_024757_0_0_1"/>
<dbReference type="SUPFAM" id="SSF52540">
    <property type="entry name" value="P-loop containing nucleoside triphosphate hydrolases"/>
    <property type="match status" value="1"/>
</dbReference>
<evidence type="ECO:0000256" key="1">
    <source>
        <dbReference type="SAM" id="MobiDB-lite"/>
    </source>
</evidence>